<reference evidence="1 2" key="1">
    <citation type="journal article" date="2021" name="J. Hered.">
        <title>A chromosome-level genome assembly of the parasitoid wasp, Cotesia glomerata (Hymenoptera: Braconidae).</title>
        <authorList>
            <person name="Pinto B.J."/>
            <person name="Weis J.J."/>
            <person name="Gamble T."/>
            <person name="Ode P.J."/>
            <person name="Paul R."/>
            <person name="Zaspel J.M."/>
        </authorList>
    </citation>
    <scope>NUCLEOTIDE SEQUENCE [LARGE SCALE GENOMIC DNA]</scope>
    <source>
        <strain evidence="1">CgM1</strain>
    </source>
</reference>
<protein>
    <submittedName>
        <fullName evidence="1">Uncharacterized protein</fullName>
    </submittedName>
</protein>
<accession>A0AAV7IYR0</accession>
<dbReference type="EMBL" id="JAHXZJ010000374">
    <property type="protein sequence ID" value="KAH0561238.1"/>
    <property type="molecule type" value="Genomic_DNA"/>
</dbReference>
<comment type="caution">
    <text evidence="1">The sequence shown here is derived from an EMBL/GenBank/DDBJ whole genome shotgun (WGS) entry which is preliminary data.</text>
</comment>
<dbReference type="AlphaFoldDB" id="A0AAV7IYR0"/>
<gene>
    <name evidence="1" type="ORF">KQX54_015039</name>
</gene>
<evidence type="ECO:0000313" key="1">
    <source>
        <dbReference type="EMBL" id="KAH0561238.1"/>
    </source>
</evidence>
<dbReference type="Proteomes" id="UP000826195">
    <property type="component" value="Unassembled WGS sequence"/>
</dbReference>
<organism evidence="1 2">
    <name type="scientific">Cotesia glomerata</name>
    <name type="common">Lepidopteran parasitic wasp</name>
    <name type="synonym">Apanteles glomeratus</name>
    <dbReference type="NCBI Taxonomy" id="32391"/>
    <lineage>
        <taxon>Eukaryota</taxon>
        <taxon>Metazoa</taxon>
        <taxon>Ecdysozoa</taxon>
        <taxon>Arthropoda</taxon>
        <taxon>Hexapoda</taxon>
        <taxon>Insecta</taxon>
        <taxon>Pterygota</taxon>
        <taxon>Neoptera</taxon>
        <taxon>Endopterygota</taxon>
        <taxon>Hymenoptera</taxon>
        <taxon>Apocrita</taxon>
        <taxon>Ichneumonoidea</taxon>
        <taxon>Braconidae</taxon>
        <taxon>Microgastrinae</taxon>
        <taxon>Cotesia</taxon>
    </lineage>
</organism>
<keyword evidence="2" id="KW-1185">Reference proteome</keyword>
<evidence type="ECO:0000313" key="2">
    <source>
        <dbReference type="Proteomes" id="UP000826195"/>
    </source>
</evidence>
<name>A0AAV7IYR0_COTGL</name>
<proteinExistence type="predicted"/>
<sequence>MERNDSPHIDSVQPDVFPIKIPIIPENVEPSPHTSTASCNSFTSVSSTNKCSLLVFLEKSLLGRLILTIYKQTKTVDRHKLISLIMWNEIEKDLINYKVTAVQFNQLAEDIVIVFPSESKDLYYIPAFSDESGTFCAKGMLYSKYLSVRRVLIEHKIIKKSNVTSTVTASNSNAVASVEWLKEHYEPKSDVLTKWSETVLQRESYRAADIDDYFETFKYFEFLFPQSKDSFLNSWPSIAPKIISVANESTDKDIKKLLNDYQEAINGNHELREIIALLLLPLLLGVLPRKTKKNEKRKVIQKTDVQNFFLLHIKTIDELKPYQEQLLKLCVEYKWTIQPYVVICGDLEDIVNSYVLINEYKYSCSSVLEAVDICFKSFFALDASYPVLCPHVWTFLDKYVYKLPKKCTNYSSVSRLMIDLDNLSDDD</sequence>